<name>A0AB73QW47_9BACI</name>
<keyword evidence="2" id="KW-0680">Restriction system</keyword>
<feature type="domain" description="Type I restriction modification DNA specificity" evidence="5">
    <location>
        <begin position="2"/>
        <end position="163"/>
    </location>
</feature>
<feature type="coiled-coil region" evidence="4">
    <location>
        <begin position="351"/>
        <end position="378"/>
    </location>
</feature>
<evidence type="ECO:0000256" key="1">
    <source>
        <dbReference type="ARBA" id="ARBA00010923"/>
    </source>
</evidence>
<evidence type="ECO:0000256" key="3">
    <source>
        <dbReference type="ARBA" id="ARBA00023125"/>
    </source>
</evidence>
<accession>A0AB73QW47</accession>
<dbReference type="Gene3D" id="3.90.220.20">
    <property type="entry name" value="DNA methylase specificity domains"/>
    <property type="match status" value="2"/>
</dbReference>
<reference evidence="6" key="1">
    <citation type="submission" date="2017-09" db="EMBL/GenBank/DDBJ databases">
        <title>Large-scale bioinformatics analysis of Bacillus genomes uncovers conserved roles of natural products in bacterial physiology.</title>
        <authorList>
            <consortium name="Agbiome Team Llc"/>
            <person name="Bleich R.M."/>
            <person name="Kirk G.J."/>
            <person name="Santa Maria K.C."/>
            <person name="Allen S.E."/>
            <person name="Farag S."/>
            <person name="Shank E.A."/>
            <person name="Bowers A."/>
        </authorList>
    </citation>
    <scope>NUCLEOTIDE SEQUENCE</scope>
    <source>
        <strain evidence="6">AFS005430</strain>
    </source>
</reference>
<sequence>MTVMKIGDITQIKSGYAFQSKRFNGEGKGMPLIRIRDVGKNNPITYYEGDYSEEYVVKKGDFLISMDGEFKIAQWKGQTALLNQRVCKIAANEHFIDSKYMYYFLPRELQKIEDTTSFVTVKHLSVKQIKDIEMSLPPIEEQKKIALILSKAQTLIEKRKEAIAKLDELVQSVFSSMFGDPIKNEKGWEQVSLNNIGETIGGLQVTSKRSIHPIEVPYLRVANVFRDFLNLSEIKFMQVTQREFDRTKLVAGDILIVEGHGNQNEIGRSAVWDDSIQGCVHQNHLIKFRANRKWVNPVFVSAFLNSPSGRRQLLKYSNTTSGLNTISTTTVKKLIVYLPPLELQNKFEFIIGRIKEEKKQMEQSLSELQINLQSLLQHAFKGELDINKKLTV</sequence>
<keyword evidence="4" id="KW-0175">Coiled coil</keyword>
<dbReference type="EMBL" id="NUEH01000034">
    <property type="protein sequence ID" value="PEI85567.1"/>
    <property type="molecule type" value="Genomic_DNA"/>
</dbReference>
<keyword evidence="3" id="KW-0238">DNA-binding</keyword>
<dbReference type="GO" id="GO:0009307">
    <property type="term" value="P:DNA restriction-modification system"/>
    <property type="evidence" value="ECO:0007669"/>
    <property type="project" value="UniProtKB-KW"/>
</dbReference>
<dbReference type="InterPro" id="IPR000055">
    <property type="entry name" value="Restrct_endonuc_typeI_TRD"/>
</dbReference>
<dbReference type="CDD" id="cd17257">
    <property type="entry name" value="RMtype1_S_EcoBI-TRD1-CR1_like"/>
    <property type="match status" value="1"/>
</dbReference>
<evidence type="ECO:0000256" key="4">
    <source>
        <dbReference type="SAM" id="Coils"/>
    </source>
</evidence>
<proteinExistence type="inferred from homology"/>
<dbReference type="AlphaFoldDB" id="A0AB73QW47"/>
<dbReference type="Proteomes" id="UP000220969">
    <property type="component" value="Unassembled WGS sequence"/>
</dbReference>
<keyword evidence="6" id="KW-0255">Endonuclease</keyword>
<dbReference type="PANTHER" id="PTHR30408:SF12">
    <property type="entry name" value="TYPE I RESTRICTION ENZYME MJAVIII SPECIFICITY SUBUNIT"/>
    <property type="match status" value="1"/>
</dbReference>
<keyword evidence="6" id="KW-0540">Nuclease</keyword>
<dbReference type="RefSeq" id="WP_098164577.1">
    <property type="nucleotide sequence ID" value="NZ_NUEH01000034.1"/>
</dbReference>
<dbReference type="PANTHER" id="PTHR30408">
    <property type="entry name" value="TYPE-1 RESTRICTION ENZYME ECOKI SPECIFICITY PROTEIN"/>
    <property type="match status" value="1"/>
</dbReference>
<evidence type="ECO:0000259" key="5">
    <source>
        <dbReference type="Pfam" id="PF01420"/>
    </source>
</evidence>
<comment type="similarity">
    <text evidence="1">Belongs to the type-I restriction system S methylase family.</text>
</comment>
<keyword evidence="6" id="KW-0378">Hydrolase</keyword>
<dbReference type="InterPro" id="IPR052021">
    <property type="entry name" value="Type-I_RS_S_subunit"/>
</dbReference>
<dbReference type="CDD" id="cd17253">
    <property type="entry name" value="RMtype1_S_Eco933I-TRD2-CR2_like"/>
    <property type="match status" value="1"/>
</dbReference>
<protein>
    <submittedName>
        <fullName evidence="6">Restriction endonuclease subunit S</fullName>
    </submittedName>
</protein>
<comment type="caution">
    <text evidence="6">The sequence shown here is derived from an EMBL/GenBank/DDBJ whole genome shotgun (WGS) entry which is preliminary data.</text>
</comment>
<dbReference type="GO" id="GO:0004519">
    <property type="term" value="F:endonuclease activity"/>
    <property type="evidence" value="ECO:0007669"/>
    <property type="project" value="UniProtKB-KW"/>
</dbReference>
<gene>
    <name evidence="6" type="ORF">CN678_15350</name>
</gene>
<dbReference type="Pfam" id="PF01420">
    <property type="entry name" value="Methylase_S"/>
    <property type="match status" value="1"/>
</dbReference>
<evidence type="ECO:0000313" key="6">
    <source>
        <dbReference type="EMBL" id="PEI85567.1"/>
    </source>
</evidence>
<evidence type="ECO:0000256" key="2">
    <source>
        <dbReference type="ARBA" id="ARBA00022747"/>
    </source>
</evidence>
<dbReference type="InterPro" id="IPR044946">
    <property type="entry name" value="Restrct_endonuc_typeI_TRD_sf"/>
</dbReference>
<dbReference type="GO" id="GO:0003677">
    <property type="term" value="F:DNA binding"/>
    <property type="evidence" value="ECO:0007669"/>
    <property type="project" value="UniProtKB-KW"/>
</dbReference>
<dbReference type="SUPFAM" id="SSF116734">
    <property type="entry name" value="DNA methylase specificity domain"/>
    <property type="match status" value="2"/>
</dbReference>
<organism evidence="6">
    <name type="scientific">Bacillus toyonensis</name>
    <dbReference type="NCBI Taxonomy" id="155322"/>
    <lineage>
        <taxon>Bacteria</taxon>
        <taxon>Bacillati</taxon>
        <taxon>Bacillota</taxon>
        <taxon>Bacilli</taxon>
        <taxon>Bacillales</taxon>
        <taxon>Bacillaceae</taxon>
        <taxon>Bacillus</taxon>
        <taxon>Bacillus cereus group</taxon>
    </lineage>
</organism>